<organism evidence="1 2">
    <name type="scientific">Blautia hydrogenotrophica (strain DSM 10507 / JCM 14656 / S5a33)</name>
    <name type="common">Ruminococcus hydrogenotrophicus</name>
    <dbReference type="NCBI Taxonomy" id="476272"/>
    <lineage>
        <taxon>Bacteria</taxon>
        <taxon>Bacillati</taxon>
        <taxon>Bacillota</taxon>
        <taxon>Clostridia</taxon>
        <taxon>Lachnospirales</taxon>
        <taxon>Lachnospiraceae</taxon>
        <taxon>Blautia</taxon>
    </lineage>
</organism>
<feature type="non-terminal residue" evidence="1">
    <location>
        <position position="1"/>
    </location>
</feature>
<dbReference type="EMBL" id="ACBZ01000044">
    <property type="protein sequence ID" value="EEG50045.1"/>
    <property type="molecule type" value="Genomic_DNA"/>
</dbReference>
<evidence type="ECO:0000313" key="2">
    <source>
        <dbReference type="Proteomes" id="UP000003100"/>
    </source>
</evidence>
<reference evidence="1 2" key="2">
    <citation type="submission" date="2009-02" db="EMBL/GenBank/DDBJ databases">
        <title>Draft genome sequence of Blautia hydrogenotrophica DSM 10507 (Ruminococcus hydrogenotrophicus DSM 10507).</title>
        <authorList>
            <person name="Sudarsanam P."/>
            <person name="Ley R."/>
            <person name="Guruge J."/>
            <person name="Turnbaugh P.J."/>
            <person name="Mahowald M."/>
            <person name="Liep D."/>
            <person name="Gordon J."/>
        </authorList>
    </citation>
    <scope>NUCLEOTIDE SEQUENCE [LARGE SCALE GENOMIC DNA]</scope>
    <source>
        <strain evidence="2">DSM 10507 / JCM 14656 / S5a33</strain>
    </source>
</reference>
<sequence>GLSEEEQMILEAAAILHDIGIKHCKEKYGIASQELQKKEAPAIAKEFLNDCGYPASWVEKITRFIQVHHDYDHIDGMECQILVEADLWVSALEEEWTQEKIQERAKLFRTETGKVLFFNLIK</sequence>
<protein>
    <recommendedName>
        <fullName evidence="3">HD domain-containing protein</fullName>
    </recommendedName>
</protein>
<dbReference type="Proteomes" id="UP000003100">
    <property type="component" value="Unassembled WGS sequence"/>
</dbReference>
<gene>
    <name evidence="1" type="ORF">RUMHYD_01019</name>
</gene>
<dbReference type="PATRIC" id="fig|476272.21.peg.2366"/>
<name>C0CJJ9_BLAHS</name>
<dbReference type="AlphaFoldDB" id="C0CJJ9"/>
<evidence type="ECO:0000313" key="1">
    <source>
        <dbReference type="EMBL" id="EEG50045.1"/>
    </source>
</evidence>
<dbReference type="SUPFAM" id="SSF109604">
    <property type="entry name" value="HD-domain/PDEase-like"/>
    <property type="match status" value="1"/>
</dbReference>
<dbReference type="RefSeq" id="WP_005946768.1">
    <property type="nucleotide sequence ID" value="NZ_GG657680.1"/>
</dbReference>
<comment type="caution">
    <text evidence="1">The sequence shown here is derived from an EMBL/GenBank/DDBJ whole genome shotgun (WGS) entry which is preliminary data.</text>
</comment>
<proteinExistence type="predicted"/>
<accession>C0CJJ9</accession>
<keyword evidence="2" id="KW-1185">Reference proteome</keyword>
<dbReference type="HOGENOM" id="CLU_110721_0_0_9"/>
<dbReference type="eggNOG" id="COG1418">
    <property type="taxonomic scope" value="Bacteria"/>
</dbReference>
<dbReference type="Gene3D" id="1.10.3210.10">
    <property type="entry name" value="Hypothetical protein af1432"/>
    <property type="match status" value="1"/>
</dbReference>
<evidence type="ECO:0008006" key="3">
    <source>
        <dbReference type="Google" id="ProtNLM"/>
    </source>
</evidence>
<reference evidence="1 2" key="1">
    <citation type="submission" date="2009-01" db="EMBL/GenBank/DDBJ databases">
        <authorList>
            <person name="Fulton L."/>
            <person name="Clifton S."/>
            <person name="Fulton B."/>
            <person name="Xu J."/>
            <person name="Minx P."/>
            <person name="Pepin K.H."/>
            <person name="Johnson M."/>
            <person name="Bhonagiri V."/>
            <person name="Nash W.E."/>
            <person name="Mardis E.R."/>
            <person name="Wilson R.K."/>
        </authorList>
    </citation>
    <scope>NUCLEOTIDE SEQUENCE [LARGE SCALE GENOMIC DNA]</scope>
    <source>
        <strain evidence="2">DSM 10507 / JCM 14656 / S5a33</strain>
    </source>
</reference>